<protein>
    <submittedName>
        <fullName evidence="1">Uncharacterized protein</fullName>
    </submittedName>
</protein>
<dbReference type="EMBL" id="VSSQ01035694">
    <property type="protein sequence ID" value="MPM87988.1"/>
    <property type="molecule type" value="Genomic_DNA"/>
</dbReference>
<sequence>MKVVKIQTQTLEAMDFFWTALKDRERIADLFIQEVTMMDSYQLSYDDEFTAESVRRVMSALANREPFKAANKKEGRLYSNHLWMMDDLGVEKAMLQPIKQLNLDHLREKLEGHISSDEIQIHFVPLHLDCHKVIKNHLLINFFKIQLGLEEEIVTIQDKPLDAYILDVLVQEMK</sequence>
<organism evidence="1">
    <name type="scientific">bioreactor metagenome</name>
    <dbReference type="NCBI Taxonomy" id="1076179"/>
    <lineage>
        <taxon>unclassified sequences</taxon>
        <taxon>metagenomes</taxon>
        <taxon>ecological metagenomes</taxon>
    </lineage>
</organism>
<proteinExistence type="predicted"/>
<reference evidence="1" key="1">
    <citation type="submission" date="2019-08" db="EMBL/GenBank/DDBJ databases">
        <authorList>
            <person name="Kucharzyk K."/>
            <person name="Murdoch R.W."/>
            <person name="Higgins S."/>
            <person name="Loffler F."/>
        </authorList>
    </citation>
    <scope>NUCLEOTIDE SEQUENCE</scope>
</reference>
<gene>
    <name evidence="1" type="ORF">SDC9_135089</name>
</gene>
<name>A0A645DG22_9ZZZZ</name>
<evidence type="ECO:0000313" key="1">
    <source>
        <dbReference type="EMBL" id="MPM87988.1"/>
    </source>
</evidence>
<dbReference type="AlphaFoldDB" id="A0A645DG22"/>
<comment type="caution">
    <text evidence="1">The sequence shown here is derived from an EMBL/GenBank/DDBJ whole genome shotgun (WGS) entry which is preliminary data.</text>
</comment>
<accession>A0A645DG22</accession>